<name>A0A8S5MXL5_9CAUD</name>
<proteinExistence type="predicted"/>
<evidence type="ECO:0000313" key="1">
    <source>
        <dbReference type="EMBL" id="DAD87149.1"/>
    </source>
</evidence>
<reference evidence="1" key="1">
    <citation type="journal article" date="2021" name="Proc. Natl. Acad. Sci. U.S.A.">
        <title>A Catalog of Tens of Thousands of Viruses from Human Metagenomes Reveals Hidden Associations with Chronic Diseases.</title>
        <authorList>
            <person name="Tisza M.J."/>
            <person name="Buck C.B."/>
        </authorList>
    </citation>
    <scope>NUCLEOTIDE SEQUENCE</scope>
    <source>
        <strain evidence="1">CtlSr7</strain>
    </source>
</reference>
<protein>
    <submittedName>
        <fullName evidence="1">Uncharacterized protein</fullName>
    </submittedName>
</protein>
<sequence length="102" mass="11081">MIGAVNAATTQRKIVRKDSVNIAVGQNNIETIDIAASRIISITGVVHYKAGYVLPLSYPMINYGNGGYIEWGVSAVIKGNVLQIISGAEWKNCDIKIIIEYI</sequence>
<accession>A0A8S5MXL5</accession>
<organism evidence="1">
    <name type="scientific">Podoviridae sp. ctlSr7</name>
    <dbReference type="NCBI Taxonomy" id="2826573"/>
    <lineage>
        <taxon>Viruses</taxon>
        <taxon>Duplodnaviria</taxon>
        <taxon>Heunggongvirae</taxon>
        <taxon>Uroviricota</taxon>
        <taxon>Caudoviricetes</taxon>
    </lineage>
</organism>
<dbReference type="EMBL" id="BK015014">
    <property type="protein sequence ID" value="DAD87149.1"/>
    <property type="molecule type" value="Genomic_DNA"/>
</dbReference>